<name>A0A0A9GKX4_ARUDO</name>
<protein>
    <submittedName>
        <fullName evidence="2">Uncharacterized protein</fullName>
    </submittedName>
</protein>
<organism evidence="2">
    <name type="scientific">Arundo donax</name>
    <name type="common">Giant reed</name>
    <name type="synonym">Donax arundinaceus</name>
    <dbReference type="NCBI Taxonomy" id="35708"/>
    <lineage>
        <taxon>Eukaryota</taxon>
        <taxon>Viridiplantae</taxon>
        <taxon>Streptophyta</taxon>
        <taxon>Embryophyta</taxon>
        <taxon>Tracheophyta</taxon>
        <taxon>Spermatophyta</taxon>
        <taxon>Magnoliopsida</taxon>
        <taxon>Liliopsida</taxon>
        <taxon>Poales</taxon>
        <taxon>Poaceae</taxon>
        <taxon>PACMAD clade</taxon>
        <taxon>Arundinoideae</taxon>
        <taxon>Arundineae</taxon>
        <taxon>Arundo</taxon>
    </lineage>
</organism>
<sequence>MLKPRHIKVLASGAQDGIPNVEIGSYHGGDPLKRPYHFRPQGPDRGRFQRRDDAEVATKDAVDYGSNGA</sequence>
<feature type="region of interest" description="Disordered" evidence="1">
    <location>
        <begin position="25"/>
        <end position="69"/>
    </location>
</feature>
<proteinExistence type="predicted"/>
<reference evidence="2" key="2">
    <citation type="journal article" date="2015" name="Data Brief">
        <title>Shoot transcriptome of the giant reed, Arundo donax.</title>
        <authorList>
            <person name="Barrero R.A."/>
            <person name="Guerrero F.D."/>
            <person name="Moolhuijzen P."/>
            <person name="Goolsby J.A."/>
            <person name="Tidwell J."/>
            <person name="Bellgard S.E."/>
            <person name="Bellgard M.I."/>
        </authorList>
    </citation>
    <scope>NUCLEOTIDE SEQUENCE</scope>
    <source>
        <tissue evidence="2">Shoot tissue taken approximately 20 cm above the soil surface</tissue>
    </source>
</reference>
<evidence type="ECO:0000256" key="1">
    <source>
        <dbReference type="SAM" id="MobiDB-lite"/>
    </source>
</evidence>
<accession>A0A0A9GKX4</accession>
<dbReference type="EMBL" id="GBRH01176548">
    <property type="protein sequence ID" value="JAE21348.1"/>
    <property type="molecule type" value="Transcribed_RNA"/>
</dbReference>
<reference evidence="2" key="1">
    <citation type="submission" date="2014-09" db="EMBL/GenBank/DDBJ databases">
        <authorList>
            <person name="Magalhaes I.L.F."/>
            <person name="Oliveira U."/>
            <person name="Santos F.R."/>
            <person name="Vidigal T.H.D.A."/>
            <person name="Brescovit A.D."/>
            <person name="Santos A.J."/>
        </authorList>
    </citation>
    <scope>NUCLEOTIDE SEQUENCE</scope>
    <source>
        <tissue evidence="2">Shoot tissue taken approximately 20 cm above the soil surface</tissue>
    </source>
</reference>
<evidence type="ECO:0000313" key="2">
    <source>
        <dbReference type="EMBL" id="JAE21348.1"/>
    </source>
</evidence>
<dbReference type="AlphaFoldDB" id="A0A0A9GKX4"/>
<feature type="compositionally biased region" description="Basic and acidic residues" evidence="1">
    <location>
        <begin position="42"/>
        <end position="62"/>
    </location>
</feature>